<dbReference type="OrthoDB" id="9808281at2"/>
<accession>A0A5B8LXA3</accession>
<dbReference type="PANTHER" id="PTHR12215">
    <property type="entry name" value="PHOSPHOPANTETHEINE TRANSFERASE"/>
    <property type="match status" value="1"/>
</dbReference>
<dbReference type="GO" id="GO:0019878">
    <property type="term" value="P:lysine biosynthetic process via aminoadipic acid"/>
    <property type="evidence" value="ECO:0007669"/>
    <property type="project" value="TreeGrafter"/>
</dbReference>
<dbReference type="GO" id="GO:0000287">
    <property type="term" value="F:magnesium ion binding"/>
    <property type="evidence" value="ECO:0007669"/>
    <property type="project" value="InterPro"/>
</dbReference>
<dbReference type="KEGG" id="dea:FPZ08_18910"/>
<evidence type="ECO:0000313" key="2">
    <source>
        <dbReference type="EMBL" id="QDZ12636.1"/>
    </source>
</evidence>
<evidence type="ECO:0000313" key="3">
    <source>
        <dbReference type="Proteomes" id="UP000315364"/>
    </source>
</evidence>
<dbReference type="InterPro" id="IPR050559">
    <property type="entry name" value="P-Pant_transferase_sf"/>
</dbReference>
<dbReference type="SUPFAM" id="SSF56214">
    <property type="entry name" value="4'-phosphopantetheinyl transferase"/>
    <property type="match status" value="2"/>
</dbReference>
<dbReference type="PANTHER" id="PTHR12215:SF10">
    <property type="entry name" value="L-AMINOADIPATE-SEMIALDEHYDE DEHYDROGENASE-PHOSPHOPANTETHEINYL TRANSFERASE"/>
    <property type="match status" value="1"/>
</dbReference>
<evidence type="ECO:0008006" key="4">
    <source>
        <dbReference type="Google" id="ProtNLM"/>
    </source>
</evidence>
<dbReference type="Gene3D" id="3.90.470.20">
    <property type="entry name" value="4'-phosphopantetheinyl transferase domain"/>
    <property type="match status" value="1"/>
</dbReference>
<evidence type="ECO:0000256" key="1">
    <source>
        <dbReference type="ARBA" id="ARBA00022679"/>
    </source>
</evidence>
<keyword evidence="3" id="KW-1185">Reference proteome</keyword>
<dbReference type="Proteomes" id="UP000315364">
    <property type="component" value="Chromosome"/>
</dbReference>
<dbReference type="EMBL" id="CP042304">
    <property type="protein sequence ID" value="QDZ12636.1"/>
    <property type="molecule type" value="Genomic_DNA"/>
</dbReference>
<dbReference type="GO" id="GO:0008897">
    <property type="term" value="F:holo-[acyl-carrier-protein] synthase activity"/>
    <property type="evidence" value="ECO:0007669"/>
    <property type="project" value="InterPro"/>
</dbReference>
<reference evidence="2 3" key="1">
    <citation type="submission" date="2019-07" db="EMBL/GenBank/DDBJ databases">
        <title>Full genome sequence of Devosia sp. Gsoil 520.</title>
        <authorList>
            <person name="Im W.-T."/>
        </authorList>
    </citation>
    <scope>NUCLEOTIDE SEQUENCE [LARGE SCALE GENOMIC DNA]</scope>
    <source>
        <strain evidence="2 3">Gsoil 520</strain>
    </source>
</reference>
<keyword evidence="1" id="KW-0808">Transferase</keyword>
<dbReference type="AlphaFoldDB" id="A0A5B8LXA3"/>
<dbReference type="RefSeq" id="WP_146291838.1">
    <property type="nucleotide sequence ID" value="NZ_CP042304.1"/>
</dbReference>
<dbReference type="InterPro" id="IPR037143">
    <property type="entry name" value="4-PPantetheinyl_Trfase_dom_sf"/>
</dbReference>
<gene>
    <name evidence="2" type="ORF">FPZ08_18910</name>
</gene>
<organism evidence="2 3">
    <name type="scientific">Devosia ginsengisoli</name>
    <dbReference type="NCBI Taxonomy" id="400770"/>
    <lineage>
        <taxon>Bacteria</taxon>
        <taxon>Pseudomonadati</taxon>
        <taxon>Pseudomonadota</taxon>
        <taxon>Alphaproteobacteria</taxon>
        <taxon>Hyphomicrobiales</taxon>
        <taxon>Devosiaceae</taxon>
        <taxon>Devosia</taxon>
    </lineage>
</organism>
<proteinExistence type="predicted"/>
<name>A0A5B8LXA3_9HYPH</name>
<sequence length="216" mass="23573">MTAGQPWVAVWFFDLAAQGPRLLEIGRARHLLEPGVIERSSRFASTAQAERFLASRAALRLVLAEYGDGHQQFAVGPLGKPALGGALGFNLSRTDEAVIIAVSNAEVGVDIERRRPVALTDLLIAEVSAILPRIGWPAETDTQLRAWTVLEAWVKYHGLAMPRLLDEKALASRMIGEIVSRDVELTSLVLPPHICGTLCTVREPTIRYESSGRLTS</sequence>
<dbReference type="GO" id="GO:0005829">
    <property type="term" value="C:cytosol"/>
    <property type="evidence" value="ECO:0007669"/>
    <property type="project" value="TreeGrafter"/>
</dbReference>
<protein>
    <recommendedName>
        <fullName evidence="4">4'-phosphopantetheinyl transferase superfamily protein</fullName>
    </recommendedName>
</protein>